<dbReference type="EMBL" id="FOBF01000007">
    <property type="protein sequence ID" value="SEL86942.1"/>
    <property type="molecule type" value="Genomic_DNA"/>
</dbReference>
<dbReference type="InterPro" id="IPR003594">
    <property type="entry name" value="HATPase_dom"/>
</dbReference>
<evidence type="ECO:0000256" key="5">
    <source>
        <dbReference type="ARBA" id="ARBA00022679"/>
    </source>
</evidence>
<organism evidence="14 15">
    <name type="scientific">Nonomuraea pusilla</name>
    <dbReference type="NCBI Taxonomy" id="46177"/>
    <lineage>
        <taxon>Bacteria</taxon>
        <taxon>Bacillati</taxon>
        <taxon>Actinomycetota</taxon>
        <taxon>Actinomycetes</taxon>
        <taxon>Streptosporangiales</taxon>
        <taxon>Streptosporangiaceae</taxon>
        <taxon>Nonomuraea</taxon>
    </lineage>
</organism>
<dbReference type="GO" id="GO:0070483">
    <property type="term" value="P:detection of hypoxia"/>
    <property type="evidence" value="ECO:0007669"/>
    <property type="project" value="UniProtKB-ARBA"/>
</dbReference>
<comment type="cofactor">
    <cofactor evidence="2">
        <name>heme</name>
        <dbReference type="ChEBI" id="CHEBI:30413"/>
    </cofactor>
</comment>
<sequence>MADDDNRLLLPGMRLDELLAELQTRLEAVLATRDRVHALLEAVVSIGADLDLETVLRRIVEAAMTLVDARYGALGVIGDEGVLVRFVPVGVTEEEIEGIAHWPHGKGLLGLLMKDPRPLRLADLSGHPESYGFPDGHPPMKAFLGVPIRVRDAVFGNLYLTEKSGGRPFEEEDEEIVTALATAAGVAIENARLYEEARRRETWLAASSDVTTSLLSGTDPHEVLEELAGRVCEMAGADTVTVSFLHGGDLHVEIAQGLGGKELLGRVEPVEGTLAGRAVRTGAPQNVLDLRSRPEDARVVAGLPLGPALVVPLGAQGRVQAVLRLARRGTRLPFGEPDLRMVEALVGQAAVALELAEARRDAERLGLLEDRDRIAKDLHDVVIQRLFATAMGLMSTVRLVDDPTVARRLGHAVDELDETIRQIRSTIFALQLPGSGGEPGLRGQVAELAESAKAHLGFAPGLRMEGPLDHAVPPELAEQALAVLREALSNAVRHARASVVDVLVGVADGELVVEVRDDGVGVPASGRRSGLRNLQERAERLGGRFSVAPLRAAGDGPAGGQERGQEGGQEGGRGERPGTRLRWQVPLPPA</sequence>
<dbReference type="SMART" id="SM00387">
    <property type="entry name" value="HATPase_c"/>
    <property type="match status" value="1"/>
</dbReference>
<keyword evidence="8" id="KW-0460">Magnesium</keyword>
<dbReference type="Pfam" id="PF07730">
    <property type="entry name" value="HisKA_3"/>
    <property type="match status" value="1"/>
</dbReference>
<dbReference type="RefSeq" id="WP_091101583.1">
    <property type="nucleotide sequence ID" value="NZ_FOBF01000007.1"/>
</dbReference>
<dbReference type="InterPro" id="IPR029016">
    <property type="entry name" value="GAF-like_dom_sf"/>
</dbReference>
<dbReference type="GO" id="GO:0019826">
    <property type="term" value="F:oxygen sensor activity"/>
    <property type="evidence" value="ECO:0007669"/>
    <property type="project" value="UniProtKB-ARBA"/>
</dbReference>
<dbReference type="SUPFAM" id="SSF55874">
    <property type="entry name" value="ATPase domain of HSP90 chaperone/DNA topoisomerase II/histidine kinase"/>
    <property type="match status" value="1"/>
</dbReference>
<dbReference type="AlphaFoldDB" id="A0A1H7TPZ4"/>
<evidence type="ECO:0000256" key="3">
    <source>
        <dbReference type="ARBA" id="ARBA00022490"/>
    </source>
</evidence>
<evidence type="ECO:0000259" key="12">
    <source>
        <dbReference type="SMART" id="SM00065"/>
    </source>
</evidence>
<dbReference type="InterPro" id="IPR003018">
    <property type="entry name" value="GAF"/>
</dbReference>
<dbReference type="Proteomes" id="UP000198953">
    <property type="component" value="Unassembled WGS sequence"/>
</dbReference>
<dbReference type="SUPFAM" id="SSF55781">
    <property type="entry name" value="GAF domain-like"/>
    <property type="match status" value="2"/>
</dbReference>
<evidence type="ECO:0000256" key="7">
    <source>
        <dbReference type="ARBA" id="ARBA00022777"/>
    </source>
</evidence>
<keyword evidence="6" id="KW-0479">Metal-binding</keyword>
<evidence type="ECO:0000256" key="2">
    <source>
        <dbReference type="ARBA" id="ARBA00001971"/>
    </source>
</evidence>
<keyword evidence="5" id="KW-0808">Transferase</keyword>
<feature type="compositionally biased region" description="Gly residues" evidence="11">
    <location>
        <begin position="556"/>
        <end position="571"/>
    </location>
</feature>
<dbReference type="SMART" id="SM00065">
    <property type="entry name" value="GAF"/>
    <property type="match status" value="2"/>
</dbReference>
<evidence type="ECO:0000256" key="6">
    <source>
        <dbReference type="ARBA" id="ARBA00022723"/>
    </source>
</evidence>
<proteinExistence type="predicted"/>
<evidence type="ECO:0000259" key="13">
    <source>
        <dbReference type="SMART" id="SM00387"/>
    </source>
</evidence>
<keyword evidence="15" id="KW-1185">Reference proteome</keyword>
<evidence type="ECO:0000256" key="10">
    <source>
        <dbReference type="ARBA" id="ARBA00023012"/>
    </source>
</evidence>
<evidence type="ECO:0000256" key="8">
    <source>
        <dbReference type="ARBA" id="ARBA00022842"/>
    </source>
</evidence>
<dbReference type="GO" id="GO:0016020">
    <property type="term" value="C:membrane"/>
    <property type="evidence" value="ECO:0007669"/>
    <property type="project" value="InterPro"/>
</dbReference>
<dbReference type="PANTHER" id="PTHR24421:SF56">
    <property type="entry name" value="OXYGEN SENSOR HISTIDINE KINASE RESPONSE REGULATOR DOST"/>
    <property type="match status" value="1"/>
</dbReference>
<feature type="region of interest" description="Disordered" evidence="11">
    <location>
        <begin position="548"/>
        <end position="590"/>
    </location>
</feature>
<dbReference type="GO" id="GO:0070025">
    <property type="term" value="F:carbon monoxide binding"/>
    <property type="evidence" value="ECO:0007669"/>
    <property type="project" value="UniProtKB-ARBA"/>
</dbReference>
<reference evidence="14 15" key="1">
    <citation type="submission" date="2016-10" db="EMBL/GenBank/DDBJ databases">
        <authorList>
            <person name="de Groot N.N."/>
        </authorList>
    </citation>
    <scope>NUCLEOTIDE SEQUENCE [LARGE SCALE GENOMIC DNA]</scope>
    <source>
        <strain evidence="14 15">DSM 43357</strain>
    </source>
</reference>
<dbReference type="PANTHER" id="PTHR24421">
    <property type="entry name" value="NITRATE/NITRITE SENSOR PROTEIN NARX-RELATED"/>
    <property type="match status" value="1"/>
</dbReference>
<dbReference type="GO" id="GO:0000287">
    <property type="term" value="F:magnesium ion binding"/>
    <property type="evidence" value="ECO:0007669"/>
    <property type="project" value="UniProtKB-ARBA"/>
</dbReference>
<evidence type="ECO:0000313" key="14">
    <source>
        <dbReference type="EMBL" id="SEL86942.1"/>
    </source>
</evidence>
<dbReference type="GO" id="GO:0020037">
    <property type="term" value="F:heme binding"/>
    <property type="evidence" value="ECO:0007669"/>
    <property type="project" value="UniProtKB-ARBA"/>
</dbReference>
<dbReference type="InterPro" id="IPR036890">
    <property type="entry name" value="HATPase_C_sf"/>
</dbReference>
<dbReference type="Pfam" id="PF02518">
    <property type="entry name" value="HATPase_c"/>
    <property type="match status" value="1"/>
</dbReference>
<dbReference type="InterPro" id="IPR011712">
    <property type="entry name" value="Sig_transdc_His_kin_sub3_dim/P"/>
</dbReference>
<keyword evidence="3" id="KW-0963">Cytoplasm</keyword>
<feature type="domain" description="GAF" evidence="12">
    <location>
        <begin position="51"/>
        <end position="198"/>
    </location>
</feature>
<dbReference type="Pfam" id="PF13185">
    <property type="entry name" value="GAF_2"/>
    <property type="match status" value="2"/>
</dbReference>
<dbReference type="Gene3D" id="3.30.450.40">
    <property type="match status" value="2"/>
</dbReference>
<dbReference type="GO" id="GO:0000155">
    <property type="term" value="F:phosphorelay sensor kinase activity"/>
    <property type="evidence" value="ECO:0007669"/>
    <property type="project" value="InterPro"/>
</dbReference>
<feature type="domain" description="GAF" evidence="12">
    <location>
        <begin position="219"/>
        <end position="363"/>
    </location>
</feature>
<dbReference type="GO" id="GO:0046983">
    <property type="term" value="F:protein dimerization activity"/>
    <property type="evidence" value="ECO:0007669"/>
    <property type="project" value="InterPro"/>
</dbReference>
<dbReference type="GO" id="GO:0019825">
    <property type="term" value="F:oxygen binding"/>
    <property type="evidence" value="ECO:0007669"/>
    <property type="project" value="UniProtKB-ARBA"/>
</dbReference>
<keyword evidence="4" id="KW-0597">Phosphoprotein</keyword>
<evidence type="ECO:0000256" key="1">
    <source>
        <dbReference type="ARBA" id="ARBA00001946"/>
    </source>
</evidence>
<evidence type="ECO:0000256" key="4">
    <source>
        <dbReference type="ARBA" id="ARBA00022553"/>
    </source>
</evidence>
<evidence type="ECO:0000256" key="9">
    <source>
        <dbReference type="ARBA" id="ARBA00023004"/>
    </source>
</evidence>
<comment type="cofactor">
    <cofactor evidence="1">
        <name>Mg(2+)</name>
        <dbReference type="ChEBI" id="CHEBI:18420"/>
    </cofactor>
</comment>
<dbReference type="InterPro" id="IPR050482">
    <property type="entry name" value="Sensor_HK_TwoCompSys"/>
</dbReference>
<dbReference type="Gene3D" id="3.30.565.10">
    <property type="entry name" value="Histidine kinase-like ATPase, C-terminal domain"/>
    <property type="match status" value="1"/>
</dbReference>
<evidence type="ECO:0000313" key="15">
    <source>
        <dbReference type="Proteomes" id="UP000198953"/>
    </source>
</evidence>
<dbReference type="GO" id="GO:0070026">
    <property type="term" value="F:nitric oxide binding"/>
    <property type="evidence" value="ECO:0007669"/>
    <property type="project" value="UniProtKB-ARBA"/>
</dbReference>
<accession>A0A1H7TPZ4</accession>
<keyword evidence="10" id="KW-0902">Two-component regulatory system</keyword>
<protein>
    <submittedName>
        <fullName evidence="14">Histidine kinase-, DNA gyrase B-, and HSP90-like ATPase</fullName>
    </submittedName>
</protein>
<dbReference type="GO" id="GO:0005524">
    <property type="term" value="F:ATP binding"/>
    <property type="evidence" value="ECO:0007669"/>
    <property type="project" value="UniProtKB-ARBA"/>
</dbReference>
<keyword evidence="9" id="KW-0408">Iron</keyword>
<evidence type="ECO:0000256" key="11">
    <source>
        <dbReference type="SAM" id="MobiDB-lite"/>
    </source>
</evidence>
<gene>
    <name evidence="14" type="ORF">SAMN05660976_03609</name>
</gene>
<dbReference type="Gene3D" id="1.20.5.1930">
    <property type="match status" value="1"/>
</dbReference>
<dbReference type="FunFam" id="3.30.450.40:FF:000052">
    <property type="entry name" value="Oxygen sensor histidine kinase response regulator DevS/DosS"/>
    <property type="match status" value="1"/>
</dbReference>
<keyword evidence="7 14" id="KW-0418">Kinase</keyword>
<dbReference type="STRING" id="46177.SAMN05660976_03609"/>
<dbReference type="OrthoDB" id="5241249at2"/>
<feature type="domain" description="Histidine kinase/HSP90-like ATPase" evidence="13">
    <location>
        <begin position="475"/>
        <end position="589"/>
    </location>
</feature>
<name>A0A1H7TPZ4_9ACTN</name>
<dbReference type="CDD" id="cd16917">
    <property type="entry name" value="HATPase_UhpB-NarQ-NarX-like"/>
    <property type="match status" value="1"/>
</dbReference>